<protein>
    <submittedName>
        <fullName evidence="2">Uncharacterized protein</fullName>
    </submittedName>
</protein>
<dbReference type="Proteomes" id="UP000242877">
    <property type="component" value="Unassembled WGS sequence"/>
</dbReference>
<comment type="caution">
    <text evidence="2">The sequence shown here is derived from an EMBL/GenBank/DDBJ whole genome shotgun (WGS) entry which is preliminary data.</text>
</comment>
<dbReference type="Pfam" id="PF26163">
    <property type="entry name" value="mS26"/>
    <property type="match status" value="1"/>
</dbReference>
<organism evidence="2 3">
    <name type="scientific">Ascosphaera apis ARSEF 7405</name>
    <dbReference type="NCBI Taxonomy" id="392613"/>
    <lineage>
        <taxon>Eukaryota</taxon>
        <taxon>Fungi</taxon>
        <taxon>Dikarya</taxon>
        <taxon>Ascomycota</taxon>
        <taxon>Pezizomycotina</taxon>
        <taxon>Eurotiomycetes</taxon>
        <taxon>Eurotiomycetidae</taxon>
        <taxon>Onygenales</taxon>
        <taxon>Ascosphaeraceae</taxon>
        <taxon>Ascosphaera</taxon>
    </lineage>
</organism>
<dbReference type="OrthoDB" id="5223508at2759"/>
<accession>A0A167VT67</accession>
<evidence type="ECO:0000256" key="1">
    <source>
        <dbReference type="SAM" id="MobiDB-lite"/>
    </source>
</evidence>
<name>A0A167VT67_9EURO</name>
<proteinExistence type="predicted"/>
<evidence type="ECO:0000313" key="2">
    <source>
        <dbReference type="EMBL" id="KZZ87969.1"/>
    </source>
</evidence>
<dbReference type="VEuPathDB" id="FungiDB:AAP_05235"/>
<dbReference type="EMBL" id="AZGZ01000029">
    <property type="protein sequence ID" value="KZZ87969.1"/>
    <property type="molecule type" value="Genomic_DNA"/>
</dbReference>
<reference evidence="2 3" key="1">
    <citation type="journal article" date="2016" name="Genome Biol. Evol.">
        <title>Divergent and convergent evolution of fungal pathogenicity.</title>
        <authorList>
            <person name="Shang Y."/>
            <person name="Xiao G."/>
            <person name="Zheng P."/>
            <person name="Cen K."/>
            <person name="Zhan S."/>
            <person name="Wang C."/>
        </authorList>
    </citation>
    <scope>NUCLEOTIDE SEQUENCE [LARGE SCALE GENOMIC DNA]</scope>
    <source>
        <strain evidence="2 3">ARSEF 7405</strain>
    </source>
</reference>
<dbReference type="AlphaFoldDB" id="A0A167VT67"/>
<evidence type="ECO:0000313" key="3">
    <source>
        <dbReference type="Proteomes" id="UP000242877"/>
    </source>
</evidence>
<keyword evidence="3" id="KW-1185">Reference proteome</keyword>
<sequence>MIRGSAAWPLYRSGTAAAVAQTALRSFSTTPRFYMGPESPDYVTIPSTLQSDLPRKPSVKGILPVPRELFPPRRPDKPGSAYLADVTPEPSPNKKLNISEDHKDYELLQWKKKMAELRRRNLREGLVELYARKKRAVGNISGESRRKQLEREAILRQPERDDERLTKPTTVAAMEIVRGVIPDDPSAAEKFQARKIELLKRNQRKMRERQDMLHTLYMNARNFIVNEDQLEVALDNAFTDVFQNDASAGHSIWITGVPTSIKQMVQHATTPQVYGFKKQEMRMQRLAETLTGGKTQVAK</sequence>
<dbReference type="CDD" id="cd23703">
    <property type="entry name" value="mS26_PET12"/>
    <property type="match status" value="1"/>
</dbReference>
<gene>
    <name evidence="2" type="ORF">AAP_05235</name>
</gene>
<feature type="region of interest" description="Disordered" evidence="1">
    <location>
        <begin position="67"/>
        <end position="93"/>
    </location>
</feature>
<dbReference type="InterPro" id="IPR058940">
    <property type="entry name" value="mS26_fungi"/>
</dbReference>